<evidence type="ECO:0000313" key="6">
    <source>
        <dbReference type="EMBL" id="MBB5870764.1"/>
    </source>
</evidence>
<accession>A0A841BRA1</accession>
<name>A0A841BRA1_9ACTN</name>
<feature type="domain" description="HTH arsR-type" evidence="5">
    <location>
        <begin position="37"/>
        <end position="125"/>
    </location>
</feature>
<evidence type="ECO:0000256" key="4">
    <source>
        <dbReference type="SAM" id="MobiDB-lite"/>
    </source>
</evidence>
<evidence type="ECO:0000256" key="3">
    <source>
        <dbReference type="ARBA" id="ARBA00023163"/>
    </source>
</evidence>
<protein>
    <submittedName>
        <fullName evidence="6">DNA-binding transcriptional ArsR family regulator</fullName>
    </submittedName>
</protein>
<dbReference type="GO" id="GO:0003677">
    <property type="term" value="F:DNA binding"/>
    <property type="evidence" value="ECO:0007669"/>
    <property type="project" value="UniProtKB-KW"/>
</dbReference>
<gene>
    <name evidence="6" type="ORF">F4553_004143</name>
</gene>
<dbReference type="EMBL" id="JACHMN010000002">
    <property type="protein sequence ID" value="MBB5870764.1"/>
    <property type="molecule type" value="Genomic_DNA"/>
</dbReference>
<dbReference type="InterPro" id="IPR001845">
    <property type="entry name" value="HTH_ArsR_DNA-bd_dom"/>
</dbReference>
<dbReference type="InterPro" id="IPR036388">
    <property type="entry name" value="WH-like_DNA-bd_sf"/>
</dbReference>
<dbReference type="AlphaFoldDB" id="A0A841BRA1"/>
<dbReference type="InterPro" id="IPR051081">
    <property type="entry name" value="HTH_MetalResp_TranReg"/>
</dbReference>
<keyword evidence="1" id="KW-0805">Transcription regulation</keyword>
<dbReference type="Proteomes" id="UP000587527">
    <property type="component" value="Unassembled WGS sequence"/>
</dbReference>
<evidence type="ECO:0000259" key="5">
    <source>
        <dbReference type="SMART" id="SM00418"/>
    </source>
</evidence>
<evidence type="ECO:0000256" key="2">
    <source>
        <dbReference type="ARBA" id="ARBA00023125"/>
    </source>
</evidence>
<dbReference type="CDD" id="cd00090">
    <property type="entry name" value="HTH_ARSR"/>
    <property type="match status" value="1"/>
</dbReference>
<comment type="caution">
    <text evidence="6">The sequence shown here is derived from an EMBL/GenBank/DDBJ whole genome shotgun (WGS) entry which is preliminary data.</text>
</comment>
<evidence type="ECO:0000256" key="1">
    <source>
        <dbReference type="ARBA" id="ARBA00023015"/>
    </source>
</evidence>
<dbReference type="InterPro" id="IPR011991">
    <property type="entry name" value="ArsR-like_HTH"/>
</dbReference>
<dbReference type="RefSeq" id="WP_312875284.1">
    <property type="nucleotide sequence ID" value="NZ_JACHMN010000002.1"/>
</dbReference>
<dbReference type="Gene3D" id="1.10.10.10">
    <property type="entry name" value="Winged helix-like DNA-binding domain superfamily/Winged helix DNA-binding domain"/>
    <property type="match status" value="1"/>
</dbReference>
<dbReference type="InterPro" id="IPR036390">
    <property type="entry name" value="WH_DNA-bd_sf"/>
</dbReference>
<evidence type="ECO:0000313" key="7">
    <source>
        <dbReference type="Proteomes" id="UP000587527"/>
    </source>
</evidence>
<keyword evidence="3" id="KW-0804">Transcription</keyword>
<dbReference type="GO" id="GO:0003700">
    <property type="term" value="F:DNA-binding transcription factor activity"/>
    <property type="evidence" value="ECO:0007669"/>
    <property type="project" value="InterPro"/>
</dbReference>
<dbReference type="SMART" id="SM00418">
    <property type="entry name" value="HTH_ARSR"/>
    <property type="match status" value="1"/>
</dbReference>
<keyword evidence="2 6" id="KW-0238">DNA-binding</keyword>
<proteinExistence type="predicted"/>
<dbReference type="SUPFAM" id="SSF46785">
    <property type="entry name" value="Winged helix' DNA-binding domain"/>
    <property type="match status" value="1"/>
</dbReference>
<reference evidence="6 7" key="1">
    <citation type="submission" date="2020-08" db="EMBL/GenBank/DDBJ databases">
        <title>Sequencing the genomes of 1000 actinobacteria strains.</title>
        <authorList>
            <person name="Klenk H.-P."/>
        </authorList>
    </citation>
    <scope>NUCLEOTIDE SEQUENCE [LARGE SCALE GENOMIC DNA]</scope>
    <source>
        <strain evidence="6 7">DSM 45362</strain>
    </source>
</reference>
<dbReference type="Pfam" id="PF12840">
    <property type="entry name" value="HTH_20"/>
    <property type="match status" value="1"/>
</dbReference>
<keyword evidence="7" id="KW-1185">Reference proteome</keyword>
<organism evidence="6 7">
    <name type="scientific">Allocatelliglobosispora scoriae</name>
    <dbReference type="NCBI Taxonomy" id="643052"/>
    <lineage>
        <taxon>Bacteria</taxon>
        <taxon>Bacillati</taxon>
        <taxon>Actinomycetota</taxon>
        <taxon>Actinomycetes</taxon>
        <taxon>Micromonosporales</taxon>
        <taxon>Micromonosporaceae</taxon>
        <taxon>Allocatelliglobosispora</taxon>
    </lineage>
</organism>
<dbReference type="PANTHER" id="PTHR33154">
    <property type="entry name" value="TRANSCRIPTIONAL REGULATOR, ARSR FAMILY"/>
    <property type="match status" value="1"/>
</dbReference>
<dbReference type="PANTHER" id="PTHR33154:SF33">
    <property type="entry name" value="TRANSCRIPTIONAL REPRESSOR SDPR"/>
    <property type="match status" value="1"/>
</dbReference>
<feature type="region of interest" description="Disordered" evidence="4">
    <location>
        <begin position="1"/>
        <end position="37"/>
    </location>
</feature>
<sequence>MDEINAPARGVTERSEAAPPGAPAESEPRRQNISDPEVMRALAHPARLTILEHLTSGAGEITATEAAKLVGLSPSATSYHLRALAKAGMVEDAPGRGDGRERVWRSPHKGWSINAGQDAAPEALAAERALVELFVAREQERLESWFDRSRDEPKEWFEAAFLAESLLLVTADELKELLAQVTDLLEPFKRSARQEAPPEGTRLVSFQTRGVPID</sequence>